<evidence type="ECO:0000313" key="1">
    <source>
        <dbReference type="EMBL" id="PMD36161.1"/>
    </source>
</evidence>
<protein>
    <submittedName>
        <fullName evidence="1">Uncharacterized protein</fullName>
    </submittedName>
</protein>
<organism evidence="1 2">
    <name type="scientific">Hyaloscypha variabilis (strain UAMH 11265 / GT02V1 / F)</name>
    <name type="common">Meliniomyces variabilis</name>
    <dbReference type="NCBI Taxonomy" id="1149755"/>
    <lineage>
        <taxon>Eukaryota</taxon>
        <taxon>Fungi</taxon>
        <taxon>Dikarya</taxon>
        <taxon>Ascomycota</taxon>
        <taxon>Pezizomycotina</taxon>
        <taxon>Leotiomycetes</taxon>
        <taxon>Helotiales</taxon>
        <taxon>Hyaloscyphaceae</taxon>
        <taxon>Hyaloscypha</taxon>
        <taxon>Hyaloscypha variabilis</taxon>
    </lineage>
</organism>
<dbReference type="OrthoDB" id="5356476at2759"/>
<gene>
    <name evidence="1" type="ORF">L207DRAFT_102971</name>
</gene>
<dbReference type="Proteomes" id="UP000235786">
    <property type="component" value="Unassembled WGS sequence"/>
</dbReference>
<accession>A0A2J6RCB8</accession>
<evidence type="ECO:0000313" key="2">
    <source>
        <dbReference type="Proteomes" id="UP000235786"/>
    </source>
</evidence>
<proteinExistence type="predicted"/>
<dbReference type="EMBL" id="KZ613951">
    <property type="protein sequence ID" value="PMD36161.1"/>
    <property type="molecule type" value="Genomic_DNA"/>
</dbReference>
<dbReference type="STRING" id="1149755.A0A2J6RCB8"/>
<keyword evidence="2" id="KW-1185">Reference proteome</keyword>
<reference evidence="1 2" key="1">
    <citation type="submission" date="2016-04" db="EMBL/GenBank/DDBJ databases">
        <title>A degradative enzymes factory behind the ericoid mycorrhizal symbiosis.</title>
        <authorList>
            <consortium name="DOE Joint Genome Institute"/>
            <person name="Martino E."/>
            <person name="Morin E."/>
            <person name="Grelet G."/>
            <person name="Kuo A."/>
            <person name="Kohler A."/>
            <person name="Daghino S."/>
            <person name="Barry K."/>
            <person name="Choi C."/>
            <person name="Cichocki N."/>
            <person name="Clum A."/>
            <person name="Copeland A."/>
            <person name="Hainaut M."/>
            <person name="Haridas S."/>
            <person name="Labutti K."/>
            <person name="Lindquist E."/>
            <person name="Lipzen A."/>
            <person name="Khouja H.-R."/>
            <person name="Murat C."/>
            <person name="Ohm R."/>
            <person name="Olson A."/>
            <person name="Spatafora J."/>
            <person name="Veneault-Fourrey C."/>
            <person name="Henrissat B."/>
            <person name="Grigoriev I."/>
            <person name="Martin F."/>
            <person name="Perotto S."/>
        </authorList>
    </citation>
    <scope>NUCLEOTIDE SEQUENCE [LARGE SCALE GENOMIC DNA]</scope>
    <source>
        <strain evidence="1 2">F</strain>
    </source>
</reference>
<sequence length="362" mass="39445">MATPYLSSRTEQLSAGAVPPDLARAAQIPLTNFELPTFPEEAFSSGLEALILTSDIKLDEYTSLLTQPFSIPNLPSSITSLTLELFSLGYPPAFLSELGKQLKGLKALTLYSQLFAGTTRDSHDDAVAFVKAQKALREVHFLDVFAEKAVFGEVLGALGEEVKFLEISYTFRHSDPEFLKSVPGAEIVRGLKKGLLGITACVTAPEVTQDEEDREGTEVGMRPILGEGEELVRKLREVGRELVLLDVTMFEITGLEMQSILESCPGVRVLSLSVGLKNGWGEVLNVIGQEEKGLGIEELEIVGVPELDLVDRLKGSGGLVIEEGELEALGTRCKGLKSLKVSVLRTGVEWWVRQGDEWAKKT</sequence>
<dbReference type="AlphaFoldDB" id="A0A2J6RCB8"/>
<name>A0A2J6RCB8_HYAVF</name>